<gene>
    <name evidence="1" type="ORF">TCIL3000_11_2810</name>
</gene>
<protein>
    <submittedName>
        <fullName evidence="1">Uncharacterized protein</fullName>
    </submittedName>
</protein>
<dbReference type="VEuPathDB" id="TriTrypDB:TcIL3000.11.2810"/>
<accession>G0UZR8</accession>
<organism evidence="1">
    <name type="scientific">Trypanosoma congolense (strain IL3000)</name>
    <dbReference type="NCBI Taxonomy" id="1068625"/>
    <lineage>
        <taxon>Eukaryota</taxon>
        <taxon>Discoba</taxon>
        <taxon>Euglenozoa</taxon>
        <taxon>Kinetoplastea</taxon>
        <taxon>Metakinetoplastina</taxon>
        <taxon>Trypanosomatida</taxon>
        <taxon>Trypanosomatidae</taxon>
        <taxon>Trypanosoma</taxon>
        <taxon>Nannomonas</taxon>
    </lineage>
</organism>
<evidence type="ECO:0000313" key="1">
    <source>
        <dbReference type="EMBL" id="CCC94887.1"/>
    </source>
</evidence>
<proteinExistence type="predicted"/>
<dbReference type="EMBL" id="HE575324">
    <property type="protein sequence ID" value="CCC94887.1"/>
    <property type="molecule type" value="Genomic_DNA"/>
</dbReference>
<sequence length="351" mass="39005">MLSSFSEYRSAFSSESPTAGEPISRIKAVRQLQAALKGGDLFGIEEAILIAERNARLTAGKHSGDDLFPPLLRRCRKALNEHLEVCKPFLQPLCHACRVADEAQLTEALGRISRAPLEIRHQLHMYVIRAEELRRRIGQKQRTDSVTDDLSESSARGADRPLLWRGRAFCPPPEVRAGLSEWNDSCETQAAAAQCSLSCPLDEVSPTRNEMQVSLSVCCRAIGKDEEGARRVIERNEYENRVRCFKCALAEQAKHAYMLCDFPQNSRTCNGVINTTTELDITLNCTSLCCSTEGSNCDPEQTLRCASPEVLPVDRSVNLSFRSTRVESRPTRASMTPSSSFSSHSLFDGFD</sequence>
<name>G0UZR8_TRYCI</name>
<reference evidence="1" key="1">
    <citation type="journal article" date="2012" name="Proc. Natl. Acad. Sci. U.S.A.">
        <title>Antigenic diversity is generated by distinct evolutionary mechanisms in African trypanosome species.</title>
        <authorList>
            <person name="Jackson A.P."/>
            <person name="Berry A."/>
            <person name="Aslett M."/>
            <person name="Allison H.C."/>
            <person name="Burton P."/>
            <person name="Vavrova-Anderson J."/>
            <person name="Brown R."/>
            <person name="Browne H."/>
            <person name="Corton N."/>
            <person name="Hauser H."/>
            <person name="Gamble J."/>
            <person name="Gilderthorp R."/>
            <person name="Marcello L."/>
            <person name="McQuillan J."/>
            <person name="Otto T.D."/>
            <person name="Quail M.A."/>
            <person name="Sanders M.J."/>
            <person name="van Tonder A."/>
            <person name="Ginger M.L."/>
            <person name="Field M.C."/>
            <person name="Barry J.D."/>
            <person name="Hertz-Fowler C."/>
            <person name="Berriman M."/>
        </authorList>
    </citation>
    <scope>NUCLEOTIDE SEQUENCE</scope>
    <source>
        <strain evidence="1">IL3000</strain>
    </source>
</reference>
<dbReference type="AlphaFoldDB" id="G0UZR8"/>